<dbReference type="InterPro" id="IPR029033">
    <property type="entry name" value="His_PPase_superfam"/>
</dbReference>
<keyword evidence="2" id="KW-1185">Reference proteome</keyword>
<organism evidence="1 2">
    <name type="scientific">Ramlibacter tataouinensis (strain ATCC BAA-407 / DSM 14655 / LMG 21543 / TTB310)</name>
    <dbReference type="NCBI Taxonomy" id="365046"/>
    <lineage>
        <taxon>Bacteria</taxon>
        <taxon>Pseudomonadati</taxon>
        <taxon>Pseudomonadota</taxon>
        <taxon>Betaproteobacteria</taxon>
        <taxon>Burkholderiales</taxon>
        <taxon>Comamonadaceae</taxon>
        <taxon>Ramlibacter</taxon>
    </lineage>
</organism>
<evidence type="ECO:0000313" key="1">
    <source>
        <dbReference type="EMBL" id="AEG92698.1"/>
    </source>
</evidence>
<reference evidence="1 2" key="2">
    <citation type="journal article" date="2011" name="PLoS ONE">
        <title>The Cyst-Dividing Bacterium Ramlibacter tataouinensis TTB310 Genome Reveals a Well-Stocked Toolbox for Adaptation to a Desert Environment.</title>
        <authorList>
            <person name="De Luca G."/>
            <person name="Barakat M."/>
            <person name="Ortet P."/>
            <person name="Fochesato S."/>
            <person name="Jourlin-Castelli C."/>
            <person name="Ansaldi M."/>
            <person name="Py B."/>
            <person name="Fichant G."/>
            <person name="Coutinho P.M."/>
            <person name="Voulhoux R."/>
            <person name="Bastien O."/>
            <person name="Marechal E."/>
            <person name="Henrissat B."/>
            <person name="Quentin Y."/>
            <person name="Noirot P."/>
            <person name="Filloux A."/>
            <person name="Mejean V."/>
            <person name="Dubow M.S."/>
            <person name="Barras F."/>
            <person name="Barbe V."/>
            <person name="Weissenbach J."/>
            <person name="Mihalcescu I."/>
            <person name="Vermeglio A."/>
            <person name="Achouak W."/>
            <person name="Heulin T."/>
        </authorList>
    </citation>
    <scope>NUCLEOTIDE SEQUENCE [LARGE SCALE GENOMIC DNA]</scope>
    <source>
        <strain evidence="2">ATCC BAA-407 / DSM 14655 / LMG 21543 / TTB310</strain>
    </source>
</reference>
<dbReference type="InterPro" id="IPR013078">
    <property type="entry name" value="His_Pase_superF_clade-1"/>
</dbReference>
<dbReference type="InterPro" id="IPR050275">
    <property type="entry name" value="PGM_Phosphatase"/>
</dbReference>
<proteinExistence type="predicted"/>
<dbReference type="AlphaFoldDB" id="F5Y5K2"/>
<dbReference type="eggNOG" id="COG0406">
    <property type="taxonomic scope" value="Bacteria"/>
</dbReference>
<name>F5Y5K2_RAMTT</name>
<dbReference type="SUPFAM" id="SSF53254">
    <property type="entry name" value="Phosphoglycerate mutase-like"/>
    <property type="match status" value="1"/>
</dbReference>
<dbReference type="PANTHER" id="PTHR48100">
    <property type="entry name" value="BROAD-SPECIFICITY PHOSPHATASE YOR283W-RELATED"/>
    <property type="match status" value="1"/>
</dbReference>
<dbReference type="Proteomes" id="UP000008385">
    <property type="component" value="Chromosome"/>
</dbReference>
<dbReference type="CDD" id="cd07067">
    <property type="entry name" value="HP_PGM_like"/>
    <property type="match status" value="1"/>
</dbReference>
<dbReference type="Gene3D" id="3.40.50.1240">
    <property type="entry name" value="Phosphoglycerate mutase-like"/>
    <property type="match status" value="1"/>
</dbReference>
<dbReference type="RefSeq" id="WP_013900930.1">
    <property type="nucleotide sequence ID" value="NC_015677.1"/>
</dbReference>
<evidence type="ECO:0000313" key="2">
    <source>
        <dbReference type="Proteomes" id="UP000008385"/>
    </source>
</evidence>
<sequence length="199" mass="21522">MTRLLLLRHAAHDLAGRALAGRLPGLGLNALGRQQAQALVEPLLRQSVQVVCASPQQRARETALPLANRLGVEVAVAPEFDEIDFGEWTGQEFGQVRDRHPGLWDGWVHRRSQATPPGGEPFARVAERVQAGVQRLAREHPDEVVLVASHADVIKATLATHLGLSLDRLEGFEIACGSLSVLEVGAQGSQVKLVNGVYF</sequence>
<dbReference type="STRING" id="365046.Rta_16065"/>
<dbReference type="SMART" id="SM00855">
    <property type="entry name" value="PGAM"/>
    <property type="match status" value="1"/>
</dbReference>
<dbReference type="EMBL" id="CP000245">
    <property type="protein sequence ID" value="AEG92698.1"/>
    <property type="molecule type" value="Genomic_DNA"/>
</dbReference>
<dbReference type="GO" id="GO:0016791">
    <property type="term" value="F:phosphatase activity"/>
    <property type="evidence" value="ECO:0007669"/>
    <property type="project" value="TreeGrafter"/>
</dbReference>
<evidence type="ECO:0008006" key="3">
    <source>
        <dbReference type="Google" id="ProtNLM"/>
    </source>
</evidence>
<protein>
    <recommendedName>
        <fullName evidence="3">Phosphoglycerate mutase</fullName>
    </recommendedName>
</protein>
<dbReference type="KEGG" id="rta:Rta_16065"/>
<dbReference type="PATRIC" id="fig|365046.3.peg.1638"/>
<dbReference type="PIRSF" id="PIRSF000709">
    <property type="entry name" value="6PFK_2-Ptase"/>
    <property type="match status" value="1"/>
</dbReference>
<dbReference type="HOGENOM" id="CLU_033323_8_0_4"/>
<dbReference type="OrthoDB" id="5296884at2"/>
<accession>F5Y5K2</accession>
<dbReference type="Pfam" id="PF00300">
    <property type="entry name" value="His_Phos_1"/>
    <property type="match status" value="1"/>
</dbReference>
<gene>
    <name evidence="1" type="ordered locus">Rta_16065</name>
</gene>
<dbReference type="PANTHER" id="PTHR48100:SF62">
    <property type="entry name" value="GLUCOSYL-3-PHOSPHOGLYCERATE PHOSPHATASE"/>
    <property type="match status" value="1"/>
</dbReference>
<reference evidence="2" key="1">
    <citation type="submission" date="2006-01" db="EMBL/GenBank/DDBJ databases">
        <title>Genome of the cyst-dividing bacterium Ramlibacter tataouinensis.</title>
        <authorList>
            <person name="Barakat M."/>
            <person name="Ortet P."/>
            <person name="De Luca G."/>
            <person name="Jourlin-Castelli C."/>
            <person name="Ansaldi M."/>
            <person name="Py B."/>
            <person name="Fichant G."/>
            <person name="Coutinho P."/>
            <person name="Voulhoux R."/>
            <person name="Bastien O."/>
            <person name="Roy S."/>
            <person name="Marechal E."/>
            <person name="Henrissat B."/>
            <person name="Quentin Y."/>
            <person name="Noirot P."/>
            <person name="Filloux A."/>
            <person name="Mejean V."/>
            <person name="DuBow M."/>
            <person name="Barras F."/>
            <person name="Heulin T."/>
        </authorList>
    </citation>
    <scope>NUCLEOTIDE SEQUENCE [LARGE SCALE GENOMIC DNA]</scope>
    <source>
        <strain evidence="2">ATCC BAA-407 / DSM 14655 / LMG 21543 / TTB310</strain>
    </source>
</reference>
<dbReference type="GO" id="GO:0005737">
    <property type="term" value="C:cytoplasm"/>
    <property type="evidence" value="ECO:0007669"/>
    <property type="project" value="TreeGrafter"/>
</dbReference>